<dbReference type="Proteomes" id="UP000032749">
    <property type="component" value="Chromosome"/>
</dbReference>
<dbReference type="Gene3D" id="3.90.550.10">
    <property type="entry name" value="Spore Coat Polysaccharide Biosynthesis Protein SpsA, Chain A"/>
    <property type="match status" value="1"/>
</dbReference>
<reference evidence="6 7" key="1">
    <citation type="journal article" date="2013" name="Nat. Commun.">
        <title>Genome sequence and functional genomic analysis of the oil-degrading bacterium Oleispira antarctica.</title>
        <authorList>
            <person name="Kube M."/>
            <person name="Chernikova T.N."/>
            <person name="Al-Ramahi Y."/>
            <person name="Beloqui A."/>
            <person name="Lopez-Cortez N."/>
            <person name="Guazzaroni M.E."/>
            <person name="Heipieper H.J."/>
            <person name="Klages S."/>
            <person name="Kotsyurbenko O.R."/>
            <person name="Langer I."/>
            <person name="Nechitaylo T.Y."/>
            <person name="Lunsdorf H."/>
            <person name="Fernandez M."/>
            <person name="Juarez S."/>
            <person name="Ciordia S."/>
            <person name="Singer A."/>
            <person name="Kagan O."/>
            <person name="Egorova O."/>
            <person name="Petit P.A."/>
            <person name="Stogios P."/>
            <person name="Kim Y."/>
            <person name="Tchigvintsev A."/>
            <person name="Flick R."/>
            <person name="Denaro R."/>
            <person name="Genovese M."/>
            <person name="Albar J.P."/>
            <person name="Reva O.N."/>
            <person name="Martinez-Gomariz M."/>
            <person name="Tran H."/>
            <person name="Ferrer M."/>
            <person name="Savchenko A."/>
            <person name="Yakunin A.F."/>
            <person name="Yakimov M.M."/>
            <person name="Golyshina O.V."/>
            <person name="Reinhardt R."/>
            <person name="Golyshin P.N."/>
        </authorList>
    </citation>
    <scope>NUCLEOTIDE SEQUENCE [LARGE SCALE GENOMIC DNA]</scope>
</reference>
<keyword evidence="5" id="KW-0472">Membrane</keyword>
<dbReference type="NCBIfam" id="TIGR04283">
    <property type="entry name" value="glyco_like_mftF"/>
    <property type="match status" value="1"/>
</dbReference>
<sequence>MRLDIVIPVYNEGESVLFWLEQVVSYLKAGDRLIVVDASDALTTGDSILQNNRIFQQDNVFYLTSDKGRALQMNAGAEFLLSRMRDDRSGLSLVWFLHSDSGLSNKHCSYLRALSSDVIWGRFDVQLNPDRFPFGIISKFINLRSRITQVMTGDQGIFIRSDIFQQLQGYADVPLMEDVEISKRLRILGGAECAGPILKTSARRWQKDGWVKTVLLMWQLRLLYWLGVSPRKLVKKYYG</sequence>
<dbReference type="AlphaFoldDB" id="R4YQ99"/>
<keyword evidence="3" id="KW-0328">Glycosyltransferase</keyword>
<dbReference type="OrthoDB" id="5291101at2"/>
<dbReference type="PANTHER" id="PTHR43646">
    <property type="entry name" value="GLYCOSYLTRANSFERASE"/>
    <property type="match status" value="1"/>
</dbReference>
<evidence type="ECO:0000256" key="4">
    <source>
        <dbReference type="ARBA" id="ARBA00022679"/>
    </source>
</evidence>
<name>R4YQ99_OLEAN</name>
<evidence type="ECO:0000313" key="6">
    <source>
        <dbReference type="EMBL" id="CCK77267.1"/>
    </source>
</evidence>
<accession>R4YQ99</accession>
<dbReference type="SUPFAM" id="SSF53448">
    <property type="entry name" value="Nucleotide-diphospho-sugar transferases"/>
    <property type="match status" value="1"/>
</dbReference>
<comment type="subcellular location">
    <subcellularLocation>
        <location evidence="1">Cell membrane</location>
    </subcellularLocation>
</comment>
<evidence type="ECO:0000256" key="3">
    <source>
        <dbReference type="ARBA" id="ARBA00022676"/>
    </source>
</evidence>
<evidence type="ECO:0000256" key="2">
    <source>
        <dbReference type="ARBA" id="ARBA00022475"/>
    </source>
</evidence>
<dbReference type="STRING" id="698738.OLEAN_C30910"/>
<dbReference type="GO" id="GO:0005886">
    <property type="term" value="C:plasma membrane"/>
    <property type="evidence" value="ECO:0007669"/>
    <property type="project" value="UniProtKB-SubCell"/>
</dbReference>
<dbReference type="PANTHER" id="PTHR43646:SF2">
    <property type="entry name" value="GLYCOSYLTRANSFERASE 2-LIKE DOMAIN-CONTAINING PROTEIN"/>
    <property type="match status" value="1"/>
</dbReference>
<evidence type="ECO:0000313" key="7">
    <source>
        <dbReference type="Proteomes" id="UP000032749"/>
    </source>
</evidence>
<protein>
    <submittedName>
        <fullName evidence="6">Uncharacterized protein</fullName>
    </submittedName>
</protein>
<keyword evidence="7" id="KW-1185">Reference proteome</keyword>
<dbReference type="InterPro" id="IPR029044">
    <property type="entry name" value="Nucleotide-diphossugar_trans"/>
</dbReference>
<keyword evidence="2" id="KW-1003">Cell membrane</keyword>
<dbReference type="KEGG" id="oai:OLEAN_C30910"/>
<evidence type="ECO:0000256" key="1">
    <source>
        <dbReference type="ARBA" id="ARBA00004236"/>
    </source>
</evidence>
<dbReference type="InterPro" id="IPR026461">
    <property type="entry name" value="Trfase_2_rSAM/seldom_assoc"/>
</dbReference>
<dbReference type="EMBL" id="FO203512">
    <property type="protein sequence ID" value="CCK77267.1"/>
    <property type="molecule type" value="Genomic_DNA"/>
</dbReference>
<dbReference type="HOGENOM" id="CLU_025996_17_3_6"/>
<evidence type="ECO:0000256" key="5">
    <source>
        <dbReference type="ARBA" id="ARBA00023136"/>
    </source>
</evidence>
<keyword evidence="4" id="KW-0808">Transferase</keyword>
<organism evidence="6 7">
    <name type="scientific">Oleispira antarctica RB-8</name>
    <dbReference type="NCBI Taxonomy" id="698738"/>
    <lineage>
        <taxon>Bacteria</taxon>
        <taxon>Pseudomonadati</taxon>
        <taxon>Pseudomonadota</taxon>
        <taxon>Gammaproteobacteria</taxon>
        <taxon>Oceanospirillales</taxon>
        <taxon>Oceanospirillaceae</taxon>
        <taxon>Oleispira</taxon>
    </lineage>
</organism>
<gene>
    <name evidence="6" type="ORF">OLEAN_C30910</name>
</gene>
<proteinExistence type="predicted"/>
<dbReference type="GO" id="GO:0016757">
    <property type="term" value="F:glycosyltransferase activity"/>
    <property type="evidence" value="ECO:0007669"/>
    <property type="project" value="UniProtKB-KW"/>
</dbReference>